<dbReference type="Gene3D" id="3.40.1350.120">
    <property type="match status" value="1"/>
</dbReference>
<evidence type="ECO:0000313" key="4">
    <source>
        <dbReference type="Proteomes" id="UP000294830"/>
    </source>
</evidence>
<keyword evidence="4" id="KW-1185">Reference proteome</keyword>
<dbReference type="InterPro" id="IPR006528">
    <property type="entry name" value="Phage_head_morphogenesis_dom"/>
</dbReference>
<comment type="caution">
    <text evidence="3">The sequence shown here is derived from an EMBL/GenBank/DDBJ whole genome shotgun (WGS) entry which is preliminary data.</text>
</comment>
<dbReference type="Pfam" id="PF04233">
    <property type="entry name" value="Phage_Mu_F"/>
    <property type="match status" value="1"/>
</dbReference>
<evidence type="ECO:0000313" key="3">
    <source>
        <dbReference type="EMBL" id="TCN63692.1"/>
    </source>
</evidence>
<sequence>MHRIVGALLESNVFEGYGKTPSDVDFDTPDAPMLARLTRDTWQFAAAKNYNQMRDLTLALVDENGKARTFPEFKAAAEAINAKYNKSWLLTEYNSAVGSATMASKWAEFKANEKDMPYLKYQTVGDDRVRNEHRALDGVVRKIDDSFWSTHYPPNGWGCRCDVIQLATSSAKETEHIPDVPINPMFRTNLAATGLVYPAGHPYYNGVPHGELRKALAYLPADATYKRFKVGNGVADVNLLHYDVSNQGIAQLKHHAEISANLIDLGFKNIKMLPSIHEKDAALKERFYPKGYKPVDAKKNPDFWMQSAKGKDMICDFKYMTGSGRNIARHIDNAAKQANYAVIKLSKDAKLNPERVAKSAMAKMDLYDSLHGVIVLNSDGDIFCEVYRKSNGR</sequence>
<evidence type="ECO:0000259" key="1">
    <source>
        <dbReference type="Pfam" id="PF04233"/>
    </source>
</evidence>
<dbReference type="InterPro" id="IPR040559">
    <property type="entry name" value="CdiA_C"/>
</dbReference>
<proteinExistence type="predicted"/>
<evidence type="ECO:0000259" key="2">
    <source>
        <dbReference type="Pfam" id="PF18451"/>
    </source>
</evidence>
<name>A0A4R2EAG0_9BACT</name>
<gene>
    <name evidence="3" type="ORF">CLV25_11542</name>
</gene>
<feature type="domain" description="tRNA nuclease CdiA C-terminal" evidence="2">
    <location>
        <begin position="299"/>
        <end position="382"/>
    </location>
</feature>
<dbReference type="NCBIfam" id="TIGR01641">
    <property type="entry name" value="phageSPP1_gp7"/>
    <property type="match status" value="1"/>
</dbReference>
<feature type="domain" description="Phage head morphogenesis" evidence="1">
    <location>
        <begin position="84"/>
        <end position="164"/>
    </location>
</feature>
<protein>
    <submittedName>
        <fullName evidence="3">SPP1 gp7 family putative phage head morphogenesis protein</fullName>
    </submittedName>
</protein>
<organism evidence="3 4">
    <name type="scientific">Acetobacteroides hydrogenigenes</name>
    <dbReference type="NCBI Taxonomy" id="979970"/>
    <lineage>
        <taxon>Bacteria</taxon>
        <taxon>Pseudomonadati</taxon>
        <taxon>Bacteroidota</taxon>
        <taxon>Bacteroidia</taxon>
        <taxon>Bacteroidales</taxon>
        <taxon>Rikenellaceae</taxon>
        <taxon>Acetobacteroides</taxon>
    </lineage>
</organism>
<dbReference type="AlphaFoldDB" id="A0A4R2EAG0"/>
<dbReference type="EMBL" id="SLWB01000015">
    <property type="protein sequence ID" value="TCN63692.1"/>
    <property type="molecule type" value="Genomic_DNA"/>
</dbReference>
<dbReference type="Proteomes" id="UP000294830">
    <property type="component" value="Unassembled WGS sequence"/>
</dbReference>
<dbReference type="OrthoDB" id="9813502at2"/>
<dbReference type="RefSeq" id="WP_131840130.1">
    <property type="nucleotide sequence ID" value="NZ_SLWB01000015.1"/>
</dbReference>
<dbReference type="Pfam" id="PF18451">
    <property type="entry name" value="CdiA_C"/>
    <property type="match status" value="1"/>
</dbReference>
<accession>A0A4R2EAG0</accession>
<reference evidence="3 4" key="1">
    <citation type="submission" date="2019-03" db="EMBL/GenBank/DDBJ databases">
        <title>Genomic Encyclopedia of Archaeal and Bacterial Type Strains, Phase II (KMG-II): from individual species to whole genera.</title>
        <authorList>
            <person name="Goeker M."/>
        </authorList>
    </citation>
    <scope>NUCLEOTIDE SEQUENCE [LARGE SCALE GENOMIC DNA]</scope>
    <source>
        <strain evidence="3 4">RL-C</strain>
    </source>
</reference>